<accession>A0A5C6YYL9</accession>
<organism evidence="1 2">
    <name type="scientific">Aequorivita antarctica</name>
    <dbReference type="NCBI Taxonomy" id="153266"/>
    <lineage>
        <taxon>Bacteria</taxon>
        <taxon>Pseudomonadati</taxon>
        <taxon>Bacteroidota</taxon>
        <taxon>Flavobacteriia</taxon>
        <taxon>Flavobacteriales</taxon>
        <taxon>Flavobacteriaceae</taxon>
        <taxon>Aequorivita</taxon>
    </lineage>
</organism>
<evidence type="ECO:0000313" key="1">
    <source>
        <dbReference type="EMBL" id="TXD72726.1"/>
    </source>
</evidence>
<evidence type="ECO:0000313" key="2">
    <source>
        <dbReference type="Proteomes" id="UP000321497"/>
    </source>
</evidence>
<dbReference type="AlphaFoldDB" id="A0A5C6YYL9"/>
<dbReference type="Proteomes" id="UP000321497">
    <property type="component" value="Unassembled WGS sequence"/>
</dbReference>
<comment type="caution">
    <text evidence="1">The sequence shown here is derived from an EMBL/GenBank/DDBJ whole genome shotgun (WGS) entry which is preliminary data.</text>
</comment>
<gene>
    <name evidence="1" type="ORF">ESU54_10920</name>
</gene>
<name>A0A5C6YYL9_9FLAO</name>
<dbReference type="EMBL" id="VORT01000007">
    <property type="protein sequence ID" value="TXD72726.1"/>
    <property type="molecule type" value="Genomic_DNA"/>
</dbReference>
<protein>
    <submittedName>
        <fullName evidence="1">Uncharacterized protein</fullName>
    </submittedName>
</protein>
<keyword evidence="2" id="KW-1185">Reference proteome</keyword>
<proteinExistence type="predicted"/>
<sequence>MKKSKILFLGGLLFLFLTSFSLDVSEVYICKGPQSKKYHYKKDCRGLKNCSTDIYSVPLSDAKNLGRSLCGWED</sequence>
<reference evidence="1 2" key="1">
    <citation type="submission" date="2019-08" db="EMBL/GenBank/DDBJ databases">
        <title>Genome of Aequorivita antarctica SW49 (type strain).</title>
        <authorList>
            <person name="Bowman J.P."/>
        </authorList>
    </citation>
    <scope>NUCLEOTIDE SEQUENCE [LARGE SCALE GENOMIC DNA]</scope>
    <source>
        <strain evidence="1 2">SW49</strain>
    </source>
</reference>